<keyword evidence="2" id="KW-1185">Reference proteome</keyword>
<sequence length="110" mass="12227">MPPGIRPLFIVQGIEIFFDNIPMTWIRLTEASHAFAFQSMDTLTKLRIGTQASVKITAVAVQSSTAAHAWQQPKRIPEITVFTTAGTADVNIACCITNVYHFSSFHDIKF</sequence>
<reference evidence="1 2" key="2">
    <citation type="submission" date="2010-03" db="EMBL/GenBank/DDBJ databases">
        <authorList>
            <person name="Pajon A."/>
        </authorList>
    </citation>
    <scope>NUCLEOTIDE SEQUENCE [LARGE SCALE GENOMIC DNA]</scope>
    <source>
        <strain evidence="1 2">WAL 8301</strain>
    </source>
</reference>
<evidence type="ECO:0000313" key="1">
    <source>
        <dbReference type="EMBL" id="CBK63521.1"/>
    </source>
</evidence>
<proteinExistence type="predicted"/>
<protein>
    <submittedName>
        <fullName evidence="1">Uncharacterized protein</fullName>
    </submittedName>
</protein>
<dbReference type="KEGG" id="ash:AL1_09850"/>
<gene>
    <name evidence="1" type="ORF">AL1_09850</name>
</gene>
<name>D4IKQ9_9BACT</name>
<dbReference type="AlphaFoldDB" id="D4IKQ9"/>
<dbReference type="EMBL" id="FP929032">
    <property type="protein sequence ID" value="CBK63521.1"/>
    <property type="molecule type" value="Genomic_DNA"/>
</dbReference>
<evidence type="ECO:0000313" key="2">
    <source>
        <dbReference type="Proteomes" id="UP000008794"/>
    </source>
</evidence>
<reference evidence="1 2" key="1">
    <citation type="submission" date="2010-03" db="EMBL/GenBank/DDBJ databases">
        <title>The genome sequence of Alistipes shahii WAL 8301.</title>
        <authorList>
            <consortium name="metaHIT consortium -- http://www.metahit.eu/"/>
            <person name="Pajon A."/>
            <person name="Turner K."/>
            <person name="Parkhill J."/>
        </authorList>
    </citation>
    <scope>NUCLEOTIDE SEQUENCE [LARGE SCALE GENOMIC DNA]</scope>
    <source>
        <strain evidence="1 2">WAL 8301</strain>
    </source>
</reference>
<organism evidence="1 2">
    <name type="scientific">Alistipes shahii WAL 8301</name>
    <dbReference type="NCBI Taxonomy" id="717959"/>
    <lineage>
        <taxon>Bacteria</taxon>
        <taxon>Pseudomonadati</taxon>
        <taxon>Bacteroidota</taxon>
        <taxon>Bacteroidia</taxon>
        <taxon>Bacteroidales</taxon>
        <taxon>Rikenellaceae</taxon>
        <taxon>Alistipes</taxon>
    </lineage>
</organism>
<dbReference type="HOGENOM" id="CLU_2165631_0_0_10"/>
<dbReference type="Proteomes" id="UP000008794">
    <property type="component" value="Chromosome"/>
</dbReference>
<accession>D4IKQ9</accession>